<dbReference type="InterPro" id="IPR000504">
    <property type="entry name" value="RRM_dom"/>
</dbReference>
<feature type="region of interest" description="Disordered" evidence="7">
    <location>
        <begin position="1"/>
        <end position="25"/>
    </location>
</feature>
<feature type="region of interest" description="Disordered" evidence="7">
    <location>
        <begin position="88"/>
        <end position="112"/>
    </location>
</feature>
<dbReference type="Gene3D" id="2.30.30.140">
    <property type="match status" value="3"/>
</dbReference>
<evidence type="ECO:0000256" key="5">
    <source>
        <dbReference type="PROSITE-ProRule" id="PRU00134"/>
    </source>
</evidence>
<dbReference type="PANTHER" id="PTHR22948:SF72">
    <property type="entry name" value="TUDOR DOMAIN-CONTAINING PROTEIN"/>
    <property type="match status" value="1"/>
</dbReference>
<protein>
    <submittedName>
        <fullName evidence="12">Uncharacterized protein LOC108679208</fullName>
    </submittedName>
</protein>
<dbReference type="GO" id="GO:0003723">
    <property type="term" value="F:RNA binding"/>
    <property type="evidence" value="ECO:0007669"/>
    <property type="project" value="UniProtKB-UniRule"/>
</dbReference>
<dbReference type="Proteomes" id="UP000694843">
    <property type="component" value="Unplaced"/>
</dbReference>
<dbReference type="InterPro" id="IPR050621">
    <property type="entry name" value="Tudor_domain_containing"/>
</dbReference>
<dbReference type="PROSITE" id="PS50865">
    <property type="entry name" value="ZF_MYND_2"/>
    <property type="match status" value="1"/>
</dbReference>
<feature type="region of interest" description="Disordered" evidence="7">
    <location>
        <begin position="373"/>
        <end position="409"/>
    </location>
</feature>
<gene>
    <name evidence="12" type="primary">LOC108679208</name>
</gene>
<evidence type="ECO:0000256" key="4">
    <source>
        <dbReference type="ARBA" id="ARBA00022884"/>
    </source>
</evidence>
<dbReference type="Gene3D" id="6.10.140.2220">
    <property type="match status" value="1"/>
</dbReference>
<dbReference type="InterPro" id="IPR002893">
    <property type="entry name" value="Znf_MYND"/>
</dbReference>
<accession>A0A8B7PC90</accession>
<dbReference type="KEGG" id="hazt:108679208"/>
<name>A0A8B7PC90_HYAAZ</name>
<evidence type="ECO:0000256" key="2">
    <source>
        <dbReference type="ARBA" id="ARBA00022771"/>
    </source>
</evidence>
<dbReference type="SUPFAM" id="SSF54928">
    <property type="entry name" value="RNA-binding domain, RBD"/>
    <property type="match status" value="1"/>
</dbReference>
<dbReference type="InterPro" id="IPR002999">
    <property type="entry name" value="Tudor"/>
</dbReference>
<keyword evidence="4 6" id="KW-0694">RNA-binding</keyword>
<feature type="domain" description="Tudor" evidence="9">
    <location>
        <begin position="1389"/>
        <end position="1449"/>
    </location>
</feature>
<sequence length="1520" mass="165158">MSLKPFPMLDSSKKVDPFGPAAEEKSTNILKKCTSMDSAKSLLIAGDSAKRLPLPSASPCSTFDAIGSGKRSPHVAVKRGALFGGLPSRTVGRGFSSQNNRSESLPTTSTSAEDKLALDQAKGKLEVHRATAGASDEMNGFDPLADVQGPSLEMVEAVHNVDESPYANMSQSSNLARMKLSDKKATGLYVRNVPLDMKQESLTNIFRQHGMVLSVFIKNNASTNHPTTYAIVKVPSMKEAMTMLQKLNGTPPFKFKVELALTEEEKNSRKMTQYSLMTANTQVAAEVTARDACRQEYLKTIPKPEPSITPAGGVGRGKKLAEVVSGGSVKPLNSVSNRQDVSEASMCLETPSSQNFTDIEASEANAQREICVDEDDASKTDTVSPEKTSKQEHRTATQAAASMPPSPVDADDSLICRGRASLSVIAGAGLSVERSGKHATKTCSTPDESYHGSRGHTPWRRRTRISPSNHCIRCGSSATMRCSICKGSYCSTSCQAQDWRLHMRECIPPPPLECIEDDDSVLNLGCYSPQVYGYSGLYQSPSPQLVAYAMQGNTVNLRPQLKESSLNSLQEVEHTNAVKSSPSKDVQAHVNRDVTIDLPLPTSNAEKELAVRTEGIQKAKLSGIKQAAEAHATKTDAFRAGVDKFSLKNVLKPADQNRNTSTQAMKISPHDPQSSLTTVGSLSAASVDDLPSKCVGNDLNEVTGLSILQEETEEEKISVDELDEQSVEVNDEEMASEIDKIAEYPGSVLDSLVVDQVYTGMVTFLKDDVFSLMMLDDNEETFHKFSTMLNSLPSQTGFLPEFGRLVASKTSCEDAWCRSFICSVDASQKCYKVCHVDFGYLDVVRTVKPIPVADFVTMPATGILGKMDQHDHATRVSVGDLIQFVVISKAEESTTVKILDKDGKLAYHCQFFSWWHVINLLELEESGSTRAPDDLDANATVLPVNQASSATSEGADQEVARVTSHSNANISQNLSPSTSSLDSSKTTNFTLSDLRCLSLDIGTEYTVLPVWCEEHFLFVQLVAEELLSLFGNLMDWMNGECELVSAPEKVRAGELLCAYVPDDKMWYRALVLEANLPASSVVSVYLVDFGSCSDVDVSCLRPSTRRILDLPIMCIKVALCHENAVASNQPERALDVRLHVSDIFKNLVESAVKLRMVILETKAGNSGHAGPAARFSHTWHLVKLFNEENGTPIVVASVQDDDEVEDSVDEKDGIFQDDIAIKVKQQRESDLGGSVEAASSVNEPADVGTPSARTPLTVVKHSEAANNGINEPAVKTSQISEAALVDVKSQDRSMLKEHSKTPEDCSTTSGVQSNEVKHLLAPGEVFFYENCPCVAMEPGENVELIILSALNTHTIMVVPKKEMHRLEEIEELSTSMNEYCNSLRAVYYEPLDGEVILAKFSQDGLWYRAACLTSVPQEGAAIVQFTDYGNIETVLFEAIVRMEERFVTPIPFLAVQCALEGTGDQPSSDVTAARLAELLPAFSPVTAARVLPQDPDSLVYVISIPAVLEALKSEGLLATP</sequence>
<feature type="domain" description="Tudor" evidence="9">
    <location>
        <begin position="1049"/>
        <end position="1110"/>
    </location>
</feature>
<evidence type="ECO:0000259" key="8">
    <source>
        <dbReference type="PROSITE" id="PS50102"/>
    </source>
</evidence>
<keyword evidence="3" id="KW-0862">Zinc</keyword>
<evidence type="ECO:0000256" key="7">
    <source>
        <dbReference type="SAM" id="MobiDB-lite"/>
    </source>
</evidence>
<evidence type="ECO:0000313" key="11">
    <source>
        <dbReference type="Proteomes" id="UP000694843"/>
    </source>
</evidence>
<dbReference type="PANTHER" id="PTHR22948">
    <property type="entry name" value="TUDOR DOMAIN CONTAINING PROTEIN"/>
    <property type="match status" value="1"/>
</dbReference>
<feature type="compositionally biased region" description="Basic and acidic residues" evidence="7">
    <location>
        <begin position="11"/>
        <end position="25"/>
    </location>
</feature>
<feature type="domain" description="MYND-type" evidence="10">
    <location>
        <begin position="471"/>
        <end position="506"/>
    </location>
</feature>
<dbReference type="GeneID" id="108679208"/>
<dbReference type="Gene3D" id="2.40.50.90">
    <property type="match status" value="1"/>
</dbReference>
<dbReference type="Gene3D" id="3.30.70.330">
    <property type="match status" value="1"/>
</dbReference>
<evidence type="ECO:0000256" key="1">
    <source>
        <dbReference type="ARBA" id="ARBA00022723"/>
    </source>
</evidence>
<dbReference type="CDD" id="cd20379">
    <property type="entry name" value="Tudor_dTUD-like"/>
    <property type="match status" value="1"/>
</dbReference>
<dbReference type="OrthoDB" id="9989103at2759"/>
<reference evidence="12" key="1">
    <citation type="submission" date="2025-08" db="UniProtKB">
        <authorList>
            <consortium name="RefSeq"/>
        </authorList>
    </citation>
    <scope>IDENTIFICATION</scope>
    <source>
        <tissue evidence="12">Whole organism</tissue>
    </source>
</reference>
<dbReference type="Pfam" id="PF01753">
    <property type="entry name" value="zf-MYND"/>
    <property type="match status" value="1"/>
</dbReference>
<proteinExistence type="predicted"/>
<dbReference type="CDD" id="cd00590">
    <property type="entry name" value="RRM_SF"/>
    <property type="match status" value="1"/>
</dbReference>
<dbReference type="PROSITE" id="PS50304">
    <property type="entry name" value="TUDOR"/>
    <property type="match status" value="2"/>
</dbReference>
<dbReference type="SUPFAM" id="SSF63748">
    <property type="entry name" value="Tudor/PWWP/MBT"/>
    <property type="match status" value="3"/>
</dbReference>
<evidence type="ECO:0000259" key="9">
    <source>
        <dbReference type="PROSITE" id="PS50304"/>
    </source>
</evidence>
<dbReference type="SMART" id="SM00360">
    <property type="entry name" value="RRM"/>
    <property type="match status" value="1"/>
</dbReference>
<dbReference type="InterPro" id="IPR035979">
    <property type="entry name" value="RBD_domain_sf"/>
</dbReference>
<evidence type="ECO:0000256" key="3">
    <source>
        <dbReference type="ARBA" id="ARBA00022833"/>
    </source>
</evidence>
<dbReference type="Pfam" id="PF00076">
    <property type="entry name" value="RRM_1"/>
    <property type="match status" value="1"/>
</dbReference>
<evidence type="ECO:0000313" key="12">
    <source>
        <dbReference type="RefSeq" id="XP_018023297.1"/>
    </source>
</evidence>
<organism evidence="11 12">
    <name type="scientific">Hyalella azteca</name>
    <name type="common">Amphipod</name>
    <dbReference type="NCBI Taxonomy" id="294128"/>
    <lineage>
        <taxon>Eukaryota</taxon>
        <taxon>Metazoa</taxon>
        <taxon>Ecdysozoa</taxon>
        <taxon>Arthropoda</taxon>
        <taxon>Crustacea</taxon>
        <taxon>Multicrustacea</taxon>
        <taxon>Malacostraca</taxon>
        <taxon>Eumalacostraca</taxon>
        <taxon>Peracarida</taxon>
        <taxon>Amphipoda</taxon>
        <taxon>Senticaudata</taxon>
        <taxon>Talitrida</taxon>
        <taxon>Talitroidea</taxon>
        <taxon>Hyalellidae</taxon>
        <taxon>Hyalella</taxon>
    </lineage>
</organism>
<keyword evidence="11" id="KW-1185">Reference proteome</keyword>
<feature type="region of interest" description="Disordered" evidence="7">
    <location>
        <begin position="436"/>
        <end position="461"/>
    </location>
</feature>
<keyword evidence="2 5" id="KW-0863">Zinc-finger</keyword>
<dbReference type="InterPro" id="IPR012677">
    <property type="entry name" value="Nucleotide-bd_a/b_plait_sf"/>
</dbReference>
<dbReference type="SUPFAM" id="SSF144232">
    <property type="entry name" value="HIT/MYND zinc finger-like"/>
    <property type="match status" value="1"/>
</dbReference>
<dbReference type="InterPro" id="IPR035437">
    <property type="entry name" value="SNase_OB-fold_sf"/>
</dbReference>
<dbReference type="GO" id="GO:0005737">
    <property type="term" value="C:cytoplasm"/>
    <property type="evidence" value="ECO:0007669"/>
    <property type="project" value="UniProtKB-ARBA"/>
</dbReference>
<evidence type="ECO:0000259" key="10">
    <source>
        <dbReference type="PROSITE" id="PS50865"/>
    </source>
</evidence>
<dbReference type="PROSITE" id="PS50102">
    <property type="entry name" value="RRM"/>
    <property type="match status" value="1"/>
</dbReference>
<dbReference type="GO" id="GO:0008270">
    <property type="term" value="F:zinc ion binding"/>
    <property type="evidence" value="ECO:0007669"/>
    <property type="project" value="UniProtKB-KW"/>
</dbReference>
<dbReference type="Pfam" id="PF00567">
    <property type="entry name" value="TUDOR"/>
    <property type="match status" value="2"/>
</dbReference>
<feature type="region of interest" description="Disordered" evidence="7">
    <location>
        <begin position="1232"/>
        <end position="1251"/>
    </location>
</feature>
<dbReference type="CTD" id="41702"/>
<feature type="domain" description="RRM" evidence="8">
    <location>
        <begin position="186"/>
        <end position="262"/>
    </location>
</feature>
<dbReference type="RefSeq" id="XP_018023297.1">
    <property type="nucleotide sequence ID" value="XM_018167808.2"/>
</dbReference>
<keyword evidence="1" id="KW-0479">Metal-binding</keyword>
<dbReference type="SMART" id="SM00333">
    <property type="entry name" value="TUDOR"/>
    <property type="match status" value="3"/>
</dbReference>
<evidence type="ECO:0000256" key="6">
    <source>
        <dbReference type="PROSITE-ProRule" id="PRU00176"/>
    </source>
</evidence>
<feature type="compositionally biased region" description="Polar residues" evidence="7">
    <location>
        <begin position="95"/>
        <end position="111"/>
    </location>
</feature>